<keyword evidence="2" id="KW-0378">Hydrolase</keyword>
<evidence type="ECO:0000256" key="3">
    <source>
        <dbReference type="ARBA" id="ARBA00023004"/>
    </source>
</evidence>
<reference evidence="6 7" key="1">
    <citation type="submission" date="2017-05" db="EMBL/GenBank/DDBJ databases">
        <title>Thiocyanate degradation by Thiohalobacter thiocyanaticus FOKN1.</title>
        <authorList>
            <person name="Oshiki M."/>
            <person name="Fukushima T."/>
            <person name="Kawano S."/>
            <person name="Nakagawa J."/>
        </authorList>
    </citation>
    <scope>NUCLEOTIDE SEQUENCE [LARGE SCALE GENOMIC DNA]</scope>
    <source>
        <strain evidence="6 7">FOKN1</strain>
    </source>
</reference>
<dbReference type="Proteomes" id="UP000218765">
    <property type="component" value="Chromosome"/>
</dbReference>
<dbReference type="Gene3D" id="3.60.21.10">
    <property type="match status" value="1"/>
</dbReference>
<accession>A0A1Z4VNM2</accession>
<evidence type="ECO:0000256" key="2">
    <source>
        <dbReference type="ARBA" id="ARBA00022801"/>
    </source>
</evidence>
<evidence type="ECO:0000256" key="1">
    <source>
        <dbReference type="ARBA" id="ARBA00022723"/>
    </source>
</evidence>
<organism evidence="6 7">
    <name type="scientific">Thiohalobacter thiocyanaticus</name>
    <dbReference type="NCBI Taxonomy" id="585455"/>
    <lineage>
        <taxon>Bacteria</taxon>
        <taxon>Pseudomonadati</taxon>
        <taxon>Pseudomonadota</taxon>
        <taxon>Gammaproteobacteria</taxon>
        <taxon>Thiohalobacterales</taxon>
        <taxon>Thiohalobacteraceae</taxon>
        <taxon>Thiohalobacter</taxon>
    </lineage>
</organism>
<sequence>MTETDSIHLLQITDTHLYADPGGRLKGVRTDRSLSAVIDQVLATAPPFEFVLSTGDLVHDDSDAAYDRFRGHLQRLGRPVFCLPGNHDEVEKLRRHLNDETFHCNRSLRVGPWLLVFLDSSLPGSAGGHLAESELDALDRSIRGHDARHVLICVHHHPRPLGSAWLDTMVIDNGDELLRRAVRHGRVRGILCGHIHQEYDAELQGMRLLGSPSTCIQFLPGSDDFALDPAPRAGAGCGCSRTAASTPAWCGCRRRPMYWTRMRNMVNAETRRRRGRKEDLIMFIISLTLRSLRLRVSALNKAIRIPPTHGPTP</sequence>
<protein>
    <submittedName>
        <fullName evidence="6">3',5'-cyclic adenosine monophosphate phosphodiesterase CpdA</fullName>
    </submittedName>
</protein>
<dbReference type="InterPro" id="IPR026575">
    <property type="entry name" value="GpdQ/CpdA-like"/>
</dbReference>
<dbReference type="PANTHER" id="PTHR42988">
    <property type="entry name" value="PHOSPHOHYDROLASE"/>
    <property type="match status" value="1"/>
</dbReference>
<evidence type="ECO:0000313" key="6">
    <source>
        <dbReference type="EMBL" id="BAZ93220.1"/>
    </source>
</evidence>
<dbReference type="InterPro" id="IPR004843">
    <property type="entry name" value="Calcineurin-like_PHP"/>
</dbReference>
<dbReference type="Pfam" id="PF00149">
    <property type="entry name" value="Metallophos"/>
    <property type="match status" value="1"/>
</dbReference>
<dbReference type="SUPFAM" id="SSF56300">
    <property type="entry name" value="Metallo-dependent phosphatases"/>
    <property type="match status" value="1"/>
</dbReference>
<dbReference type="PANTHER" id="PTHR42988:SF2">
    <property type="entry name" value="CYCLIC NUCLEOTIDE PHOSPHODIESTERASE CBUA0032-RELATED"/>
    <property type="match status" value="1"/>
</dbReference>
<comment type="similarity">
    <text evidence="4">Belongs to the cyclic nucleotide phosphodiesterase class-III family.</text>
</comment>
<feature type="domain" description="Calcineurin-like phosphoesterase" evidence="5">
    <location>
        <begin position="8"/>
        <end position="197"/>
    </location>
</feature>
<dbReference type="InterPro" id="IPR029052">
    <property type="entry name" value="Metallo-depent_PP-like"/>
</dbReference>
<dbReference type="GO" id="GO:0046872">
    <property type="term" value="F:metal ion binding"/>
    <property type="evidence" value="ECO:0007669"/>
    <property type="project" value="UniProtKB-KW"/>
</dbReference>
<dbReference type="CDD" id="cd07402">
    <property type="entry name" value="MPP_GpdQ"/>
    <property type="match status" value="1"/>
</dbReference>
<evidence type="ECO:0000256" key="4">
    <source>
        <dbReference type="ARBA" id="ARBA00025742"/>
    </source>
</evidence>
<gene>
    <name evidence="6" type="ORF">FOKN1_0818</name>
</gene>
<evidence type="ECO:0000259" key="5">
    <source>
        <dbReference type="Pfam" id="PF00149"/>
    </source>
</evidence>
<keyword evidence="1" id="KW-0479">Metal-binding</keyword>
<dbReference type="GO" id="GO:0004112">
    <property type="term" value="F:cyclic-nucleotide phosphodiesterase activity"/>
    <property type="evidence" value="ECO:0007669"/>
    <property type="project" value="InterPro"/>
</dbReference>
<dbReference type="RefSeq" id="WP_096364990.1">
    <property type="nucleotide sequence ID" value="NZ_AP018052.1"/>
</dbReference>
<dbReference type="AlphaFoldDB" id="A0A1Z4VNM2"/>
<dbReference type="EMBL" id="AP018052">
    <property type="protein sequence ID" value="BAZ93220.1"/>
    <property type="molecule type" value="Genomic_DNA"/>
</dbReference>
<dbReference type="OrthoDB" id="9784378at2"/>
<proteinExistence type="inferred from homology"/>
<name>A0A1Z4VNM2_9GAMM</name>
<keyword evidence="7" id="KW-1185">Reference proteome</keyword>
<dbReference type="KEGG" id="ttc:FOKN1_0818"/>
<keyword evidence="3" id="KW-0408">Iron</keyword>
<dbReference type="InterPro" id="IPR050884">
    <property type="entry name" value="CNP_phosphodiesterase-III"/>
</dbReference>
<evidence type="ECO:0000313" key="7">
    <source>
        <dbReference type="Proteomes" id="UP000218765"/>
    </source>
</evidence>